<dbReference type="EMBL" id="MK439381">
    <property type="protein sequence ID" value="QEG97057.1"/>
    <property type="molecule type" value="Genomic_DNA"/>
</dbReference>
<accession>A0A5B9TAC4</accession>
<geneLocation type="plasmid" evidence="6">
    <name>pTiT37</name>
</geneLocation>
<evidence type="ECO:0000313" key="1">
    <source>
        <dbReference type="EMBL" id="QEG97057.1"/>
    </source>
</evidence>
<protein>
    <submittedName>
        <fullName evidence="6">Uncharacterized protein</fullName>
    </submittedName>
</protein>
<geneLocation type="plasmid" evidence="4">
    <name>pTiKerr108</name>
</geneLocation>
<evidence type="ECO:0000313" key="5">
    <source>
        <dbReference type="EMBL" id="QEG97896.1"/>
    </source>
</evidence>
<evidence type="ECO:0000313" key="2">
    <source>
        <dbReference type="EMBL" id="QEG97259.1"/>
    </source>
</evidence>
<evidence type="ECO:0000313" key="6">
    <source>
        <dbReference type="EMBL" id="QEG98091.1"/>
    </source>
</evidence>
<dbReference type="EMBL" id="MK439382">
    <property type="protein sequence ID" value="QEG97259.1"/>
    <property type="molecule type" value="Genomic_DNA"/>
</dbReference>
<geneLocation type="plasmid" evidence="5">
    <name>pTiKerr27</name>
</geneLocation>
<keyword evidence="6" id="KW-0614">Plasmid</keyword>
<gene>
    <name evidence="3" type="ORF">AgrTiCFBP1935_00128</name>
    <name evidence="2" type="ORF">AgrTiCFBP2178_00134</name>
    <name evidence="4" type="ORF">AgrTiKerr108_00138</name>
    <name evidence="5" type="ORF">AgrTiKerr27_00166</name>
    <name evidence="1" type="ORF">AgrTiSule1_00134</name>
    <name evidence="6" type="ORF">AgrTiT37_00128</name>
</gene>
<dbReference type="EMBL" id="MK439385">
    <property type="protein sequence ID" value="QEG97896.1"/>
    <property type="molecule type" value="Genomic_DNA"/>
</dbReference>
<name>A0A5B9TAC4_AGRTU</name>
<dbReference type="EMBL" id="MK439386">
    <property type="protein sequence ID" value="QEG98091.1"/>
    <property type="molecule type" value="Genomic_DNA"/>
</dbReference>
<organism evidence="6">
    <name type="scientific">Agrobacterium tumefaciens</name>
    <dbReference type="NCBI Taxonomy" id="358"/>
    <lineage>
        <taxon>Bacteria</taxon>
        <taxon>Pseudomonadati</taxon>
        <taxon>Pseudomonadota</taxon>
        <taxon>Alphaproteobacteria</taxon>
        <taxon>Hyphomicrobiales</taxon>
        <taxon>Rhizobiaceae</taxon>
        <taxon>Rhizobium/Agrobacterium group</taxon>
        <taxon>Agrobacterium</taxon>
        <taxon>Agrobacterium tumefaciens complex</taxon>
    </lineage>
</organism>
<evidence type="ECO:0000313" key="4">
    <source>
        <dbReference type="EMBL" id="QEG97661.1"/>
    </source>
</evidence>
<geneLocation type="plasmid" evidence="3">
    <name>pTiCFBP1935</name>
</geneLocation>
<geneLocation type="plasmid" evidence="1">
    <name>pTiSule1</name>
</geneLocation>
<dbReference type="EMBL" id="MK439384">
    <property type="protein sequence ID" value="QEG97661.1"/>
    <property type="molecule type" value="Genomic_DNA"/>
</dbReference>
<sequence length="33" mass="3378">MTSESASPDAVRDLYPAHCDKLLNSGGEAITGA</sequence>
<evidence type="ECO:0000313" key="3">
    <source>
        <dbReference type="EMBL" id="QEG97455.1"/>
    </source>
</evidence>
<geneLocation type="plasmid" evidence="2">
    <name>pTiCFBP2178</name>
</geneLocation>
<proteinExistence type="predicted"/>
<dbReference type="EMBL" id="MK439383">
    <property type="protein sequence ID" value="QEG97455.1"/>
    <property type="molecule type" value="Genomic_DNA"/>
</dbReference>
<reference evidence="6" key="1">
    <citation type="journal article" date="2019" name="Genome Biol. Evol.">
        <title>Complete Sequence of Succinamopine Ti-Plasmid pTiEU6 Reveals Its Evolutionary Relatedness with Nopaline-Type Ti-Plasmids.</title>
        <authorList>
            <person name="Shao S."/>
            <person name="van Heusden G.P.H."/>
            <person name="Hooykaas P.J.J."/>
        </authorList>
    </citation>
    <scope>NUCLEOTIDE SEQUENCE</scope>
    <source>
        <strain evidence="3">CFBP1935</strain>
        <strain evidence="2">CFBP2178</strain>
        <strain evidence="4">Kerr108</strain>
        <strain evidence="5">Kerr27</strain>
        <strain evidence="1">Sule1</strain>
        <strain evidence="6">T37</strain>
        <plasmid evidence="3">pTiCFBP1935</plasmid>
        <plasmid evidence="2">pTiCFBP2178</plasmid>
        <plasmid evidence="4">pTiKerr108</plasmid>
        <plasmid evidence="5">pTiKerr27</plasmid>
        <plasmid evidence="1">pTiSule1</plasmid>
        <plasmid evidence="6">pTiT37</plasmid>
    </source>
</reference>
<dbReference type="AlphaFoldDB" id="A0A5B9TAC4"/>